<evidence type="ECO:0000256" key="1">
    <source>
        <dbReference type="SAM" id="MobiDB-lite"/>
    </source>
</evidence>
<dbReference type="AlphaFoldDB" id="K1WXE4"/>
<feature type="compositionally biased region" description="Basic and acidic residues" evidence="1">
    <location>
        <begin position="223"/>
        <end position="233"/>
    </location>
</feature>
<sequence length="253" mass="27688">MRLTNNSACSEDASSFKDFFDLPTPSNEPPPPVRRGPARKKKAAREALSSKLNDPPCPSCVIAASKTSEEVVCRGPAPCEKCRKAKKTKEQCLAAAVPGHLSIDDDEEKMKARGGDGKEDTKIGDGEEDKEIVDGDEEEDTEIEDGKKNEDDDEYEGGDEDEDEDEEESGTEEAKGKKLVDVKAKAKKLMDVKPAKNPYTSSSENDLADEAENEREVGLGGKRVYDKERDGRRTNKNGGLDGGFFGDYGIRYD</sequence>
<feature type="compositionally biased region" description="Acidic residues" evidence="1">
    <location>
        <begin position="126"/>
        <end position="143"/>
    </location>
</feature>
<accession>K1WXE4</accession>
<protein>
    <submittedName>
        <fullName evidence="2">Uncharacterized protein</fullName>
    </submittedName>
</protein>
<dbReference type="HOGENOM" id="CLU_1098684_0_0_1"/>
<dbReference type="KEGG" id="mbe:MBM_04764"/>
<dbReference type="EMBL" id="JH921437">
    <property type="protein sequence ID" value="EKD17187.1"/>
    <property type="molecule type" value="Genomic_DNA"/>
</dbReference>
<gene>
    <name evidence="2" type="ORF">MBM_04764</name>
</gene>
<feature type="region of interest" description="Disordered" evidence="1">
    <location>
        <begin position="81"/>
        <end position="253"/>
    </location>
</feature>
<feature type="compositionally biased region" description="Basic and acidic residues" evidence="1">
    <location>
        <begin position="108"/>
        <end position="125"/>
    </location>
</feature>
<evidence type="ECO:0000313" key="3">
    <source>
        <dbReference type="Proteomes" id="UP000006753"/>
    </source>
</evidence>
<dbReference type="OrthoDB" id="10504215at2759"/>
<proteinExistence type="predicted"/>
<feature type="region of interest" description="Disordered" evidence="1">
    <location>
        <begin position="1"/>
        <end position="58"/>
    </location>
</feature>
<organism evidence="2 3">
    <name type="scientific">Marssonina brunnea f. sp. multigermtubi (strain MB_m1)</name>
    <name type="common">Marssonina leaf spot fungus</name>
    <dbReference type="NCBI Taxonomy" id="1072389"/>
    <lineage>
        <taxon>Eukaryota</taxon>
        <taxon>Fungi</taxon>
        <taxon>Dikarya</taxon>
        <taxon>Ascomycota</taxon>
        <taxon>Pezizomycotina</taxon>
        <taxon>Leotiomycetes</taxon>
        <taxon>Helotiales</taxon>
        <taxon>Drepanopezizaceae</taxon>
        <taxon>Drepanopeziza</taxon>
    </lineage>
</organism>
<dbReference type="GeneID" id="18760699"/>
<name>K1WXE4_MARBU</name>
<feature type="compositionally biased region" description="Polar residues" evidence="1">
    <location>
        <begin position="1"/>
        <end position="13"/>
    </location>
</feature>
<feature type="compositionally biased region" description="Basic and acidic residues" evidence="1">
    <location>
        <begin position="172"/>
        <end position="194"/>
    </location>
</feature>
<feature type="compositionally biased region" description="Acidic residues" evidence="1">
    <location>
        <begin position="151"/>
        <end position="171"/>
    </location>
</feature>
<evidence type="ECO:0000313" key="2">
    <source>
        <dbReference type="EMBL" id="EKD17187.1"/>
    </source>
</evidence>
<reference evidence="2 3" key="1">
    <citation type="journal article" date="2012" name="BMC Genomics">
        <title>Sequencing the genome of Marssonina brunnea reveals fungus-poplar co-evolution.</title>
        <authorList>
            <person name="Zhu S."/>
            <person name="Cao Y.-Z."/>
            <person name="Jiang C."/>
            <person name="Tan B.-Y."/>
            <person name="Wang Z."/>
            <person name="Feng S."/>
            <person name="Zhang L."/>
            <person name="Su X.-H."/>
            <person name="Brejova B."/>
            <person name="Vinar T."/>
            <person name="Xu M."/>
            <person name="Wang M.-X."/>
            <person name="Zhang S.-G."/>
            <person name="Huang M.-R."/>
            <person name="Wu R."/>
            <person name="Zhou Y."/>
        </authorList>
    </citation>
    <scope>NUCLEOTIDE SEQUENCE [LARGE SCALE GENOMIC DNA]</scope>
    <source>
        <strain evidence="2 3">MB_m1</strain>
    </source>
</reference>
<dbReference type="InParanoid" id="K1WXE4"/>
<keyword evidence="3" id="KW-1185">Reference proteome</keyword>
<dbReference type="Proteomes" id="UP000006753">
    <property type="component" value="Unassembled WGS sequence"/>
</dbReference>
<dbReference type="RefSeq" id="XP_007292653.1">
    <property type="nucleotide sequence ID" value="XM_007292591.1"/>
</dbReference>